<keyword evidence="4 7" id="KW-0472">Membrane</keyword>
<dbReference type="OrthoDB" id="266334at2759"/>
<feature type="transmembrane region" description="Helical" evidence="7">
    <location>
        <begin position="488"/>
        <end position="506"/>
    </location>
</feature>
<keyword evidence="3 7" id="KW-1133">Transmembrane helix</keyword>
<dbReference type="Proteomes" id="UP000541444">
    <property type="component" value="Unassembled WGS sequence"/>
</dbReference>
<organism evidence="9 10">
    <name type="scientific">Kingdonia uniflora</name>
    <dbReference type="NCBI Taxonomy" id="39325"/>
    <lineage>
        <taxon>Eukaryota</taxon>
        <taxon>Viridiplantae</taxon>
        <taxon>Streptophyta</taxon>
        <taxon>Embryophyta</taxon>
        <taxon>Tracheophyta</taxon>
        <taxon>Spermatophyta</taxon>
        <taxon>Magnoliopsida</taxon>
        <taxon>Ranunculales</taxon>
        <taxon>Circaeasteraceae</taxon>
        <taxon>Kingdonia</taxon>
    </lineage>
</organism>
<feature type="transmembrane region" description="Helical" evidence="7">
    <location>
        <begin position="527"/>
        <end position="543"/>
    </location>
</feature>
<evidence type="ECO:0000256" key="3">
    <source>
        <dbReference type="ARBA" id="ARBA00022989"/>
    </source>
</evidence>
<comment type="subcellular location">
    <subcellularLocation>
        <location evidence="1">Endomembrane system</location>
    </subcellularLocation>
</comment>
<feature type="domain" description="SUN" evidence="8">
    <location>
        <begin position="129"/>
        <end position="288"/>
    </location>
</feature>
<comment type="caution">
    <text evidence="9">The sequence shown here is derived from an EMBL/GenBank/DDBJ whole genome shotgun (WGS) entry which is preliminary data.</text>
</comment>
<dbReference type="GO" id="GO:0034975">
    <property type="term" value="P:protein folding in endoplasmic reticulum"/>
    <property type="evidence" value="ECO:0007669"/>
    <property type="project" value="TreeGrafter"/>
</dbReference>
<dbReference type="PANTHER" id="PTHR12953:SF0">
    <property type="entry name" value="SUN DOMAIN-CONTAINING OSSIFICATION FACTOR"/>
    <property type="match status" value="1"/>
</dbReference>
<dbReference type="PANTHER" id="PTHR12953">
    <property type="entry name" value="MEMBRANE PROTEIN CH1 RELATED"/>
    <property type="match status" value="1"/>
</dbReference>
<keyword evidence="5" id="KW-0175">Coiled coil</keyword>
<evidence type="ECO:0000256" key="2">
    <source>
        <dbReference type="ARBA" id="ARBA00022692"/>
    </source>
</evidence>
<dbReference type="AlphaFoldDB" id="A0A7J7P7Q5"/>
<evidence type="ECO:0000256" key="1">
    <source>
        <dbReference type="ARBA" id="ARBA00004308"/>
    </source>
</evidence>
<dbReference type="EMBL" id="JACGCM010000190">
    <property type="protein sequence ID" value="KAF6175353.1"/>
    <property type="molecule type" value="Genomic_DNA"/>
</dbReference>
<name>A0A7J7P7Q5_9MAGN</name>
<feature type="coiled-coil region" evidence="5">
    <location>
        <begin position="409"/>
        <end position="443"/>
    </location>
</feature>
<evidence type="ECO:0000256" key="6">
    <source>
        <dbReference type="SAM" id="MobiDB-lite"/>
    </source>
</evidence>
<keyword evidence="2 7" id="KW-0812">Transmembrane</keyword>
<reference evidence="9 10" key="1">
    <citation type="journal article" date="2020" name="IScience">
        <title>Genome Sequencing of the Endangered Kingdonia uniflora (Circaeasteraceae, Ranunculales) Reveals Potential Mechanisms of Evolutionary Specialization.</title>
        <authorList>
            <person name="Sun Y."/>
            <person name="Deng T."/>
            <person name="Zhang A."/>
            <person name="Moore M.J."/>
            <person name="Landis J.B."/>
            <person name="Lin N."/>
            <person name="Zhang H."/>
            <person name="Zhang X."/>
            <person name="Huang J."/>
            <person name="Zhang X."/>
            <person name="Sun H."/>
            <person name="Wang H."/>
        </authorList>
    </citation>
    <scope>NUCLEOTIDE SEQUENCE [LARGE SCALE GENOMIC DNA]</scope>
    <source>
        <strain evidence="9">TB1705</strain>
        <tissue evidence="9">Leaf</tissue>
    </source>
</reference>
<protein>
    <recommendedName>
        <fullName evidence="8">SUN domain-containing protein</fullName>
    </recommendedName>
</protein>
<dbReference type="InterPro" id="IPR045120">
    <property type="entry name" value="Suco/Slp1-like"/>
</dbReference>
<evidence type="ECO:0000256" key="5">
    <source>
        <dbReference type="SAM" id="Coils"/>
    </source>
</evidence>
<dbReference type="InterPro" id="IPR012919">
    <property type="entry name" value="SUN_dom"/>
</dbReference>
<accession>A0A7J7P7Q5</accession>
<evidence type="ECO:0000256" key="7">
    <source>
        <dbReference type="SAM" id="Phobius"/>
    </source>
</evidence>
<dbReference type="GO" id="GO:0016020">
    <property type="term" value="C:membrane"/>
    <property type="evidence" value="ECO:0007669"/>
    <property type="project" value="InterPro"/>
</dbReference>
<gene>
    <name evidence="9" type="ORF">GIB67_000377</name>
</gene>
<dbReference type="GO" id="GO:0005737">
    <property type="term" value="C:cytoplasm"/>
    <property type="evidence" value="ECO:0007669"/>
    <property type="project" value="TreeGrafter"/>
</dbReference>
<evidence type="ECO:0000313" key="10">
    <source>
        <dbReference type="Proteomes" id="UP000541444"/>
    </source>
</evidence>
<dbReference type="GO" id="GO:0012505">
    <property type="term" value="C:endomembrane system"/>
    <property type="evidence" value="ECO:0007669"/>
    <property type="project" value="UniProtKB-SubCell"/>
</dbReference>
<feature type="compositionally biased region" description="Basic and acidic residues" evidence="6">
    <location>
        <begin position="146"/>
        <end position="160"/>
    </location>
</feature>
<evidence type="ECO:0000313" key="9">
    <source>
        <dbReference type="EMBL" id="KAF6175353.1"/>
    </source>
</evidence>
<proteinExistence type="predicted"/>
<dbReference type="Pfam" id="PF07738">
    <property type="entry name" value="Sad1_UNC"/>
    <property type="match status" value="1"/>
</dbReference>
<evidence type="ECO:0000259" key="8">
    <source>
        <dbReference type="PROSITE" id="PS51469"/>
    </source>
</evidence>
<dbReference type="PROSITE" id="PS51469">
    <property type="entry name" value="SUN"/>
    <property type="match status" value="1"/>
</dbReference>
<dbReference type="Gene3D" id="2.60.120.260">
    <property type="entry name" value="Galactose-binding domain-like"/>
    <property type="match status" value="1"/>
</dbReference>
<sequence>MMEDRYIHTFTLPITKTLPIVVSQSPLMNKNGIGQCEQYLQVDGSEIPVNQSNWQEFELGLNNGSDSGIDYKSTEFDTKNPKLSACAQETEATHNDKDSPISEENYNYLSRIKEQPEVETSGFGGKFETNTPKSERLSRTVPPGLDEFKSRASSPKEKPFKGHSGTIIHRLETGGSEYNYASASKGAKILDFNKEAKGASNILGKDKDNKFEHYSSNLQDFELLGSLVYPTEKWVNLGVFKAGNVKHAQRLTLQEPKWVRYLKLNLLSHYGFEFYCTLSSVEIYGVDAVERMLEDLISVQDSSFGSKESITEQISSALQTDPVVGEDIYESDATDIDAEFGLENSNVKHEIFKSNAPTSVSETRPQQGGRMPGDAVLKILMQKVRSLDLSLAVLERYLEELNSRYGNIFKELDEEIAAKDELLLKLRNDMKNLAESKEAIAKDVAGFIDWKYLISLQVDSLVKDNAVLRLEVERVRKNQVHMENKGSVIFFLSLIFGLISIVKLFIDMITMSLCRIQKSGKFSGMKSSWLLLLLTCSIVVIVLL</sequence>
<keyword evidence="10" id="KW-1185">Reference proteome</keyword>
<evidence type="ECO:0000256" key="4">
    <source>
        <dbReference type="ARBA" id="ARBA00023136"/>
    </source>
</evidence>
<feature type="region of interest" description="Disordered" evidence="6">
    <location>
        <begin position="117"/>
        <end position="163"/>
    </location>
</feature>